<dbReference type="HAMAP" id="MF_02066">
    <property type="entry name" value="CpoB"/>
    <property type="match status" value="1"/>
</dbReference>
<keyword evidence="2" id="KW-0175">Coiled coil</keyword>
<proteinExistence type="inferred from homology"/>
<dbReference type="OrthoDB" id="8525418at2"/>
<evidence type="ECO:0000256" key="2">
    <source>
        <dbReference type="HAMAP-Rule" id="MF_02066"/>
    </source>
</evidence>
<dbReference type="NCBIfam" id="TIGR02795">
    <property type="entry name" value="tol_pal_ybgF"/>
    <property type="match status" value="1"/>
</dbReference>
<dbReference type="InterPro" id="IPR039565">
    <property type="entry name" value="BamD-like"/>
</dbReference>
<dbReference type="SUPFAM" id="SSF48452">
    <property type="entry name" value="TPR-like"/>
    <property type="match status" value="1"/>
</dbReference>
<dbReference type="InterPro" id="IPR011990">
    <property type="entry name" value="TPR-like_helical_dom_sf"/>
</dbReference>
<keyword evidence="5" id="KW-1185">Reference proteome</keyword>
<evidence type="ECO:0000313" key="4">
    <source>
        <dbReference type="EMBL" id="KAB0581834.1"/>
    </source>
</evidence>
<comment type="function">
    <text evidence="2">Mediates coordination of peptidoglycan synthesis and outer membrane constriction during cell division.</text>
</comment>
<dbReference type="EMBL" id="VZPB01000023">
    <property type="protein sequence ID" value="KAB0581834.1"/>
    <property type="molecule type" value="Genomic_DNA"/>
</dbReference>
<keyword evidence="2" id="KW-0131">Cell cycle</keyword>
<sequence>MAPARAGLFDDDEARKAILDLRAKVSQNEQQLKQQTDQIQSLQNSVLDLSNQNEQLRADLAKLRGQDEQMLRDMADLQRAMRDLQASLNDRMRKLEPQPVTVDGKTFTVDPEEKAAFEDAMNSLRGGDFDRAVVSLNSLLKRFPNTGYGDAARYWLGNAQYGQRDYKGSLATFKAFLAAAAPDHPRAAEAMLAVANCQAELKDIKGAKRTLEDLIKRYPQTEAAHAAKERLVALK</sequence>
<dbReference type="InterPro" id="IPR034706">
    <property type="entry name" value="CpoB"/>
</dbReference>
<dbReference type="GO" id="GO:0043093">
    <property type="term" value="P:FtsZ-dependent cytokinesis"/>
    <property type="evidence" value="ECO:0007669"/>
    <property type="project" value="UniProtKB-UniRule"/>
</dbReference>
<feature type="domain" description="Outer membrane lipoprotein BamD-like" evidence="3">
    <location>
        <begin position="112"/>
        <end position="235"/>
    </location>
</feature>
<comment type="caution">
    <text evidence="4">The sequence shown here is derived from an EMBL/GenBank/DDBJ whole genome shotgun (WGS) entry which is preliminary data.</text>
</comment>
<comment type="similarity">
    <text evidence="2">Belongs to the CpoB family.</text>
</comment>
<accession>A0A643FE55</accession>
<dbReference type="InterPro" id="IPR014162">
    <property type="entry name" value="CpoB_C"/>
</dbReference>
<dbReference type="AlphaFoldDB" id="A0A643FE55"/>
<gene>
    <name evidence="4" type="primary">ybgF</name>
    <name evidence="2" type="synonym">cpoB</name>
    <name evidence="4" type="ORF">F7Q92_11070</name>
</gene>
<evidence type="ECO:0000256" key="1">
    <source>
        <dbReference type="ARBA" id="ARBA00022729"/>
    </source>
</evidence>
<feature type="coiled-coil region" evidence="2">
    <location>
        <begin position="18"/>
        <end position="94"/>
    </location>
</feature>
<dbReference type="Proteomes" id="UP000430120">
    <property type="component" value="Unassembled WGS sequence"/>
</dbReference>
<evidence type="ECO:0000313" key="5">
    <source>
        <dbReference type="Proteomes" id="UP000430120"/>
    </source>
</evidence>
<dbReference type="Pfam" id="PF13525">
    <property type="entry name" value="YfiO"/>
    <property type="match status" value="1"/>
</dbReference>
<reference evidence="4 5" key="1">
    <citation type="submission" date="2019-09" db="EMBL/GenBank/DDBJ databases">
        <title>Draft genome sequences of 48 bacterial type strains from the CCUG.</title>
        <authorList>
            <person name="Tunovic T."/>
            <person name="Pineiro-Iglesias B."/>
            <person name="Unosson C."/>
            <person name="Inganas E."/>
            <person name="Ohlen M."/>
            <person name="Cardew S."/>
            <person name="Jensie-Markopoulos S."/>
            <person name="Salva-Serra F."/>
            <person name="Jaen-Luchoro D."/>
            <person name="Karlsson R."/>
            <person name="Svensson-Stadler L."/>
            <person name="Chun J."/>
            <person name="Moore E."/>
        </authorList>
    </citation>
    <scope>NUCLEOTIDE SEQUENCE [LARGE SCALE GENOMIC DNA]</scope>
    <source>
        <strain evidence="4 5">CCUG 30977</strain>
    </source>
</reference>
<dbReference type="GO" id="GO:0030288">
    <property type="term" value="C:outer membrane-bounded periplasmic space"/>
    <property type="evidence" value="ECO:0007669"/>
    <property type="project" value="UniProtKB-UniRule"/>
</dbReference>
<dbReference type="Gene3D" id="1.25.40.10">
    <property type="entry name" value="Tetratricopeptide repeat domain"/>
    <property type="match status" value="1"/>
</dbReference>
<protein>
    <recommendedName>
        <fullName evidence="2">Cell division coordinator CpoB</fullName>
    </recommendedName>
</protein>
<comment type="subcellular location">
    <subcellularLocation>
        <location evidence="2">Periplasm</location>
    </subcellularLocation>
</comment>
<keyword evidence="1 2" id="KW-0732">Signal</keyword>
<keyword evidence="2" id="KW-0132">Cell division</keyword>
<evidence type="ECO:0000259" key="3">
    <source>
        <dbReference type="Pfam" id="PF13525"/>
    </source>
</evidence>
<organism evidence="4 5">
    <name type="scientific">Ideonella dechloratans</name>
    <dbReference type="NCBI Taxonomy" id="36863"/>
    <lineage>
        <taxon>Bacteria</taxon>
        <taxon>Pseudomonadati</taxon>
        <taxon>Pseudomonadota</taxon>
        <taxon>Betaproteobacteria</taxon>
        <taxon>Burkholderiales</taxon>
        <taxon>Sphaerotilaceae</taxon>
        <taxon>Ideonella</taxon>
    </lineage>
</organism>
<name>A0A643FE55_IDEDE</name>
<keyword evidence="2" id="KW-0574">Periplasm</keyword>